<accession>A0A653K2S5</accession>
<proteinExistence type="predicted"/>
<name>A0A653K2S5_9GAMM</name>
<evidence type="ECO:0000256" key="1">
    <source>
        <dbReference type="SAM" id="Phobius"/>
    </source>
</evidence>
<gene>
    <name evidence="2" type="ORF">ACI8B_20099</name>
</gene>
<protein>
    <submittedName>
        <fullName evidence="2">Uncharacterized protein</fullName>
    </submittedName>
</protein>
<feature type="transmembrane region" description="Helical" evidence="1">
    <location>
        <begin position="20"/>
        <end position="39"/>
    </location>
</feature>
<reference evidence="2 3" key="1">
    <citation type="submission" date="2019-10" db="EMBL/GenBank/DDBJ databases">
        <authorList>
            <person name="Karimi E."/>
        </authorList>
    </citation>
    <scope>NUCLEOTIDE SEQUENCE [LARGE SCALE GENOMIC DNA]</scope>
    <source>
        <strain evidence="2">Acinetobacter sp. 8BE</strain>
    </source>
</reference>
<dbReference type="EMBL" id="CABWKZ010000012">
    <property type="protein sequence ID" value="VXA55011.1"/>
    <property type="molecule type" value="Genomic_DNA"/>
</dbReference>
<sequence>MSFIRNFFRILMNGVQYRFLCQTISSLNVIYIVICLTINQNNVIYFTLCQLIAYFGAYANYLSTWFPKQSDVDKRAAVATILCTA</sequence>
<feature type="transmembrane region" description="Helical" evidence="1">
    <location>
        <begin position="45"/>
        <end position="66"/>
    </location>
</feature>
<evidence type="ECO:0000313" key="2">
    <source>
        <dbReference type="EMBL" id="VXA55011.1"/>
    </source>
</evidence>
<organism evidence="2 3">
    <name type="scientific">Acinetobacter proteolyticus</name>
    <dbReference type="NCBI Taxonomy" id="1776741"/>
    <lineage>
        <taxon>Bacteria</taxon>
        <taxon>Pseudomonadati</taxon>
        <taxon>Pseudomonadota</taxon>
        <taxon>Gammaproteobacteria</taxon>
        <taxon>Moraxellales</taxon>
        <taxon>Moraxellaceae</taxon>
        <taxon>Acinetobacter</taxon>
    </lineage>
</organism>
<dbReference type="Proteomes" id="UP000430404">
    <property type="component" value="Unassembled WGS sequence"/>
</dbReference>
<keyword evidence="1" id="KW-1133">Transmembrane helix</keyword>
<keyword evidence="1" id="KW-0812">Transmembrane</keyword>
<dbReference type="AlphaFoldDB" id="A0A653K2S5"/>
<keyword evidence="1" id="KW-0472">Membrane</keyword>
<evidence type="ECO:0000313" key="3">
    <source>
        <dbReference type="Proteomes" id="UP000430404"/>
    </source>
</evidence>